<feature type="region of interest" description="Disordered" evidence="1">
    <location>
        <begin position="98"/>
        <end position="124"/>
    </location>
</feature>
<accession>A0ABY5ZJE1</accession>
<dbReference type="RefSeq" id="WP_260724381.1">
    <property type="nucleotide sequence ID" value="NZ_BAAABS010000082.1"/>
</dbReference>
<keyword evidence="4" id="KW-1185">Reference proteome</keyword>
<keyword evidence="2" id="KW-1133">Transmembrane helix</keyword>
<feature type="compositionally biased region" description="Pro residues" evidence="1">
    <location>
        <begin position="103"/>
        <end position="120"/>
    </location>
</feature>
<dbReference type="Proteomes" id="UP001058271">
    <property type="component" value="Chromosome"/>
</dbReference>
<gene>
    <name evidence="3" type="ORF">Drose_28285</name>
</gene>
<keyword evidence="2" id="KW-0812">Transmembrane</keyword>
<protein>
    <recommendedName>
        <fullName evidence="5">Secreted protein</fullName>
    </recommendedName>
</protein>
<feature type="transmembrane region" description="Helical" evidence="2">
    <location>
        <begin position="6"/>
        <end position="23"/>
    </location>
</feature>
<evidence type="ECO:0000256" key="2">
    <source>
        <dbReference type="SAM" id="Phobius"/>
    </source>
</evidence>
<organism evidence="3 4">
    <name type="scientific">Dactylosporangium roseum</name>
    <dbReference type="NCBI Taxonomy" id="47989"/>
    <lineage>
        <taxon>Bacteria</taxon>
        <taxon>Bacillati</taxon>
        <taxon>Actinomycetota</taxon>
        <taxon>Actinomycetes</taxon>
        <taxon>Micromonosporales</taxon>
        <taxon>Micromonosporaceae</taxon>
        <taxon>Dactylosporangium</taxon>
    </lineage>
</organism>
<evidence type="ECO:0000256" key="1">
    <source>
        <dbReference type="SAM" id="MobiDB-lite"/>
    </source>
</evidence>
<reference evidence="3" key="1">
    <citation type="submission" date="2021-04" db="EMBL/GenBank/DDBJ databases">
        <title>Biosynthetic gene clusters of Dactylosporangioum roseum.</title>
        <authorList>
            <person name="Hartkoorn R.C."/>
            <person name="Beaudoing E."/>
            <person name="Hot D."/>
            <person name="Moureu S."/>
        </authorList>
    </citation>
    <scope>NUCLEOTIDE SEQUENCE</scope>
    <source>
        <strain evidence="3">NRRL B-16295</strain>
    </source>
</reference>
<name>A0ABY5ZJE1_9ACTN</name>
<evidence type="ECO:0000313" key="3">
    <source>
        <dbReference type="EMBL" id="UWZ40842.1"/>
    </source>
</evidence>
<sequence>MNSTTITIGLVVIALAVGGWILLRGNKEEDEEVESGSAPPAPRPPAQTATAGIQAAPGVPPTAAPAGIAQPAMPGTMPTVPGMMPGAQMSAVPAYGTGYGTPAPQPQPGYGAPPPPPPGPGYSTTAPLTSEAHAYEVRARWQELQMRFVDDPQTAAGEAERLIDDALAGVTASLNARKDQLSSWRASGRDDTEQLRAAVHGYRDFLNHLVGP</sequence>
<feature type="region of interest" description="Disordered" evidence="1">
    <location>
        <begin position="31"/>
        <end position="72"/>
    </location>
</feature>
<evidence type="ECO:0000313" key="4">
    <source>
        <dbReference type="Proteomes" id="UP001058271"/>
    </source>
</evidence>
<proteinExistence type="predicted"/>
<keyword evidence="2" id="KW-0472">Membrane</keyword>
<dbReference type="EMBL" id="CP073721">
    <property type="protein sequence ID" value="UWZ40842.1"/>
    <property type="molecule type" value="Genomic_DNA"/>
</dbReference>
<evidence type="ECO:0008006" key="5">
    <source>
        <dbReference type="Google" id="ProtNLM"/>
    </source>
</evidence>
<feature type="compositionally biased region" description="Low complexity" evidence="1">
    <location>
        <begin position="46"/>
        <end position="57"/>
    </location>
</feature>